<dbReference type="Proteomes" id="UP000315440">
    <property type="component" value="Unassembled WGS sequence"/>
</dbReference>
<proteinExistence type="predicted"/>
<feature type="transmembrane region" description="Helical" evidence="3">
    <location>
        <begin position="24"/>
        <end position="49"/>
    </location>
</feature>
<protein>
    <submittedName>
        <fullName evidence="4">Uncharacterized protein</fullName>
    </submittedName>
</protein>
<feature type="coiled-coil region" evidence="1">
    <location>
        <begin position="167"/>
        <end position="197"/>
    </location>
</feature>
<organism evidence="4 5">
    <name type="scientific">Pseudobythopirellula maris</name>
    <dbReference type="NCBI Taxonomy" id="2527991"/>
    <lineage>
        <taxon>Bacteria</taxon>
        <taxon>Pseudomonadati</taxon>
        <taxon>Planctomycetota</taxon>
        <taxon>Planctomycetia</taxon>
        <taxon>Pirellulales</taxon>
        <taxon>Lacipirellulaceae</taxon>
        <taxon>Pseudobythopirellula</taxon>
    </lineage>
</organism>
<evidence type="ECO:0000313" key="4">
    <source>
        <dbReference type="EMBL" id="TWT90193.1"/>
    </source>
</evidence>
<gene>
    <name evidence="4" type="ORF">Mal64_05770</name>
</gene>
<dbReference type="OrthoDB" id="246160at2"/>
<dbReference type="RefSeq" id="WP_146396762.1">
    <property type="nucleotide sequence ID" value="NZ_SJPQ01000001.1"/>
</dbReference>
<evidence type="ECO:0000256" key="2">
    <source>
        <dbReference type="SAM" id="MobiDB-lite"/>
    </source>
</evidence>
<keyword evidence="5" id="KW-1185">Reference proteome</keyword>
<evidence type="ECO:0000313" key="5">
    <source>
        <dbReference type="Proteomes" id="UP000315440"/>
    </source>
</evidence>
<comment type="caution">
    <text evidence="4">The sequence shown here is derived from an EMBL/GenBank/DDBJ whole genome shotgun (WGS) entry which is preliminary data.</text>
</comment>
<dbReference type="EMBL" id="SJPQ01000001">
    <property type="protein sequence ID" value="TWT90193.1"/>
    <property type="molecule type" value="Genomic_DNA"/>
</dbReference>
<feature type="transmembrane region" description="Helical" evidence="3">
    <location>
        <begin position="55"/>
        <end position="75"/>
    </location>
</feature>
<keyword evidence="3" id="KW-0812">Transmembrane</keyword>
<feature type="compositionally biased region" description="Low complexity" evidence="2">
    <location>
        <begin position="327"/>
        <end position="344"/>
    </location>
</feature>
<accession>A0A5C5ZVE9</accession>
<keyword evidence="3" id="KW-0472">Membrane</keyword>
<feature type="compositionally biased region" description="Gly residues" evidence="2">
    <location>
        <begin position="345"/>
        <end position="362"/>
    </location>
</feature>
<feature type="region of interest" description="Disordered" evidence="2">
    <location>
        <begin position="484"/>
        <end position="503"/>
    </location>
</feature>
<dbReference type="AlphaFoldDB" id="A0A5C5ZVE9"/>
<feature type="compositionally biased region" description="Basic and acidic residues" evidence="2">
    <location>
        <begin position="297"/>
        <end position="309"/>
    </location>
</feature>
<sequence length="561" mass="60751">MPASRDQIEAFLRLVGRRLNMRRLAATAVWAVIAASLVLLVAGASYIARGHAFDLRWYGAAALAAGAATLLAWVVRLARRESSARFADRHFGLKDALVSSLHFARDGKREGFYTLQQEQTAQRVAGLDAEAIDWRPSQRPLAAACCLAVLAIAPALPPTSQTVLDRIALEEQTLELSERSNQELKELVRELNEQVADPLEREMIEPDKLREMVESLEKTSDQKAALRQYARLEKQIQEQLTKLSQRRDEQLMSEAAVELAKDRATRPLAEELAKKKYDASAEHLEQMKPTKTPKLSEQQKEVARLEAAAKRMAAAVRNQRGRGASGGSSPSSKSGESAGASGSSSGKGGSADGSGGSGGGAMGDAIEDLEASLSKWSESLREASRQEKQHGKCDAKTAGECKECRSKSLSDLNSLKKCLTRMAIKKKACDKLGGLCKACSRCQGGMCQGAMCQSPKAGGKKAGTGSNLALRNERDTLLDNGQTETLKGVKSGDGPSQTTVETAEEGTGVSGRAAVAQRREFRRQFESFVSREDVPEELRTGVKEYFESIHIDAQSPVEESR</sequence>
<feature type="region of interest" description="Disordered" evidence="2">
    <location>
        <begin position="277"/>
        <end position="364"/>
    </location>
</feature>
<evidence type="ECO:0000256" key="3">
    <source>
        <dbReference type="SAM" id="Phobius"/>
    </source>
</evidence>
<name>A0A5C5ZVE9_9BACT</name>
<evidence type="ECO:0000256" key="1">
    <source>
        <dbReference type="SAM" id="Coils"/>
    </source>
</evidence>
<feature type="compositionally biased region" description="Basic and acidic residues" evidence="2">
    <location>
        <begin position="277"/>
        <end position="288"/>
    </location>
</feature>
<feature type="coiled-coil region" evidence="1">
    <location>
        <begin position="222"/>
        <end position="249"/>
    </location>
</feature>
<keyword evidence="3" id="KW-1133">Transmembrane helix</keyword>
<reference evidence="4 5" key="1">
    <citation type="submission" date="2019-02" db="EMBL/GenBank/DDBJ databases">
        <title>Deep-cultivation of Planctomycetes and their phenomic and genomic characterization uncovers novel biology.</title>
        <authorList>
            <person name="Wiegand S."/>
            <person name="Jogler M."/>
            <person name="Boedeker C."/>
            <person name="Pinto D."/>
            <person name="Vollmers J."/>
            <person name="Rivas-Marin E."/>
            <person name="Kohn T."/>
            <person name="Peeters S.H."/>
            <person name="Heuer A."/>
            <person name="Rast P."/>
            <person name="Oberbeckmann S."/>
            <person name="Bunk B."/>
            <person name="Jeske O."/>
            <person name="Meyerdierks A."/>
            <person name="Storesund J.E."/>
            <person name="Kallscheuer N."/>
            <person name="Luecker S."/>
            <person name="Lage O.M."/>
            <person name="Pohl T."/>
            <person name="Merkel B.J."/>
            <person name="Hornburger P."/>
            <person name="Mueller R.-W."/>
            <person name="Bruemmer F."/>
            <person name="Labrenz M."/>
            <person name="Spormann A.M."/>
            <person name="Op Den Camp H."/>
            <person name="Overmann J."/>
            <person name="Amann R."/>
            <person name="Jetten M.S.M."/>
            <person name="Mascher T."/>
            <person name="Medema M.H."/>
            <person name="Devos D.P."/>
            <person name="Kaster A.-K."/>
            <person name="Ovreas L."/>
            <person name="Rohde M."/>
            <person name="Galperin M.Y."/>
            <person name="Jogler C."/>
        </authorList>
    </citation>
    <scope>NUCLEOTIDE SEQUENCE [LARGE SCALE GENOMIC DNA]</scope>
    <source>
        <strain evidence="4 5">Mal64</strain>
    </source>
</reference>
<keyword evidence="1" id="KW-0175">Coiled coil</keyword>